<sequence length="111" mass="13172">MQLGAEDNKRREANPPWISEEVKQMILEKNEAYKKRTEKNIKEPKNNTWKQKCLKIENCIGGSQTTNVWKTISHMKTDHANNGGDSLTVWRRHYKHLLEKIDKNTKKKQKR</sequence>
<accession>A0A8K0DE34</accession>
<evidence type="ECO:0000313" key="1">
    <source>
        <dbReference type="EMBL" id="KAF2902441.1"/>
    </source>
</evidence>
<dbReference type="Proteomes" id="UP000801492">
    <property type="component" value="Unassembled WGS sequence"/>
</dbReference>
<dbReference type="AlphaFoldDB" id="A0A8K0DE34"/>
<protein>
    <submittedName>
        <fullName evidence="1">Uncharacterized protein</fullName>
    </submittedName>
</protein>
<name>A0A8K0DE34_IGNLU</name>
<comment type="caution">
    <text evidence="1">The sequence shown here is derived from an EMBL/GenBank/DDBJ whole genome shotgun (WGS) entry which is preliminary data.</text>
</comment>
<proteinExistence type="predicted"/>
<evidence type="ECO:0000313" key="2">
    <source>
        <dbReference type="Proteomes" id="UP000801492"/>
    </source>
</evidence>
<gene>
    <name evidence="1" type="ORF">ILUMI_03743</name>
</gene>
<reference evidence="1" key="1">
    <citation type="submission" date="2019-08" db="EMBL/GenBank/DDBJ databases">
        <title>The genome of the North American firefly Photinus pyralis.</title>
        <authorList>
            <consortium name="Photinus pyralis genome working group"/>
            <person name="Fallon T.R."/>
            <person name="Sander Lower S.E."/>
            <person name="Weng J.-K."/>
        </authorList>
    </citation>
    <scope>NUCLEOTIDE SEQUENCE</scope>
    <source>
        <strain evidence="1">TRF0915ILg1</strain>
        <tissue evidence="1">Whole body</tissue>
    </source>
</reference>
<keyword evidence="2" id="KW-1185">Reference proteome</keyword>
<organism evidence="1 2">
    <name type="scientific">Ignelater luminosus</name>
    <name type="common">Cucubano</name>
    <name type="synonym">Pyrophorus luminosus</name>
    <dbReference type="NCBI Taxonomy" id="2038154"/>
    <lineage>
        <taxon>Eukaryota</taxon>
        <taxon>Metazoa</taxon>
        <taxon>Ecdysozoa</taxon>
        <taxon>Arthropoda</taxon>
        <taxon>Hexapoda</taxon>
        <taxon>Insecta</taxon>
        <taxon>Pterygota</taxon>
        <taxon>Neoptera</taxon>
        <taxon>Endopterygota</taxon>
        <taxon>Coleoptera</taxon>
        <taxon>Polyphaga</taxon>
        <taxon>Elateriformia</taxon>
        <taxon>Elateroidea</taxon>
        <taxon>Elateridae</taxon>
        <taxon>Agrypninae</taxon>
        <taxon>Pyrophorini</taxon>
        <taxon>Ignelater</taxon>
    </lineage>
</organism>
<dbReference type="EMBL" id="VTPC01001298">
    <property type="protein sequence ID" value="KAF2902441.1"/>
    <property type="molecule type" value="Genomic_DNA"/>
</dbReference>